<proteinExistence type="predicted"/>
<organism evidence="2 3">
    <name type="scientific">Tangfeifania diversioriginum</name>
    <dbReference type="NCBI Taxonomy" id="1168035"/>
    <lineage>
        <taxon>Bacteria</taxon>
        <taxon>Pseudomonadati</taxon>
        <taxon>Bacteroidota</taxon>
        <taxon>Bacteroidia</taxon>
        <taxon>Marinilabiliales</taxon>
        <taxon>Prolixibacteraceae</taxon>
        <taxon>Tangfeifania</taxon>
    </lineage>
</organism>
<keyword evidence="1" id="KW-1133">Transmembrane helix</keyword>
<protein>
    <submittedName>
        <fullName evidence="2">Uncharacterized protein</fullName>
    </submittedName>
</protein>
<dbReference type="EMBL" id="FQZE01000005">
    <property type="protein sequence ID" value="SHI71892.1"/>
    <property type="molecule type" value="Genomic_DNA"/>
</dbReference>
<dbReference type="Proteomes" id="UP000184050">
    <property type="component" value="Unassembled WGS sequence"/>
</dbReference>
<keyword evidence="3" id="KW-1185">Reference proteome</keyword>
<accession>A0A1M6DF77</accession>
<sequence length="50" mass="6007">MNIENLKNMYTTPILWMLSWPVIIVISYYAVKWAVKKYGAKLENEEEQQE</sequence>
<keyword evidence="1" id="KW-0472">Membrane</keyword>
<evidence type="ECO:0000313" key="3">
    <source>
        <dbReference type="Proteomes" id="UP000184050"/>
    </source>
</evidence>
<evidence type="ECO:0000313" key="2">
    <source>
        <dbReference type="EMBL" id="SHI71892.1"/>
    </source>
</evidence>
<dbReference type="STRING" id="1168035.SAMN05444280_10532"/>
<reference evidence="2 3" key="1">
    <citation type="submission" date="2016-11" db="EMBL/GenBank/DDBJ databases">
        <authorList>
            <person name="Jaros S."/>
            <person name="Januszkiewicz K."/>
            <person name="Wedrychowicz H."/>
        </authorList>
    </citation>
    <scope>NUCLEOTIDE SEQUENCE [LARGE SCALE GENOMIC DNA]</scope>
    <source>
        <strain evidence="2 3">DSM 27063</strain>
    </source>
</reference>
<gene>
    <name evidence="2" type="ORF">SAMN05444280_10532</name>
</gene>
<evidence type="ECO:0000256" key="1">
    <source>
        <dbReference type="SAM" id="Phobius"/>
    </source>
</evidence>
<feature type="transmembrane region" description="Helical" evidence="1">
    <location>
        <begin position="14"/>
        <end position="31"/>
    </location>
</feature>
<keyword evidence="1" id="KW-0812">Transmembrane</keyword>
<dbReference type="AlphaFoldDB" id="A0A1M6DF77"/>
<name>A0A1M6DF77_9BACT</name>